<protein>
    <recommendedName>
        <fullName evidence="6 10">Riboflavin synthase</fullName>
        <ecNumber evidence="5 10">2.5.1.9</ecNumber>
    </recommendedName>
</protein>
<comment type="caution">
    <text evidence="13">The sequence shown here is derived from an EMBL/GenBank/DDBJ whole genome shotgun (WGS) entry which is preliminary data.</text>
</comment>
<dbReference type="Proteomes" id="UP000886101">
    <property type="component" value="Unassembled WGS sequence"/>
</dbReference>
<evidence type="ECO:0000256" key="7">
    <source>
        <dbReference type="ARBA" id="ARBA00022619"/>
    </source>
</evidence>
<evidence type="ECO:0000259" key="12">
    <source>
        <dbReference type="PROSITE" id="PS51177"/>
    </source>
</evidence>
<dbReference type="NCBIfam" id="NF006767">
    <property type="entry name" value="PRK09289.1"/>
    <property type="match status" value="1"/>
</dbReference>
<comment type="subunit">
    <text evidence="4">Homotrimer.</text>
</comment>
<evidence type="ECO:0000256" key="9">
    <source>
        <dbReference type="ARBA" id="ARBA00022737"/>
    </source>
</evidence>
<keyword evidence="9" id="KW-0677">Repeat</keyword>
<evidence type="ECO:0000256" key="8">
    <source>
        <dbReference type="ARBA" id="ARBA00022679"/>
    </source>
</evidence>
<evidence type="ECO:0000256" key="11">
    <source>
        <dbReference type="PROSITE-ProRule" id="PRU00524"/>
    </source>
</evidence>
<sequence>MFTGIVEGLGELVKIAGLAKGKRFFIKAPFDLKDTRLGDSIAVNGACLTVTGIEGQVFSVDLSPETLSRTTLGEQGVGAKLNLERALRLGDRLGGHLVTGHVDGIGQVVSRKEQGDFIFFTLRIPEGLSKYVVDKGSIAVDGISLTVNSIEGDLVHLAIIPHTAKLTTMGFRRPGDRVNIETDLIGKYVAKILSPYLPSRTLTLEFLKEHGFDL</sequence>
<evidence type="ECO:0000256" key="6">
    <source>
        <dbReference type="ARBA" id="ARBA00013950"/>
    </source>
</evidence>
<comment type="function">
    <text evidence="2">Catalyzes the dismutation of two molecules of 6,7-dimethyl-8-ribityllumazine, resulting in the formation of riboflavin and 5-amino-6-(D-ribitylamino)uracil.</text>
</comment>
<dbReference type="InterPro" id="IPR023366">
    <property type="entry name" value="ATP_synth_asu-like_sf"/>
</dbReference>
<comment type="pathway">
    <text evidence="3">Cofactor biosynthesis; riboflavin biosynthesis; riboflavin from 2-hydroxy-3-oxobutyl phosphate and 5-amino-6-(D-ribitylamino)uracil: step 2/2.</text>
</comment>
<gene>
    <name evidence="13" type="ORF">ENJ96_04425</name>
</gene>
<evidence type="ECO:0000256" key="1">
    <source>
        <dbReference type="ARBA" id="ARBA00000968"/>
    </source>
</evidence>
<evidence type="ECO:0000256" key="2">
    <source>
        <dbReference type="ARBA" id="ARBA00002803"/>
    </source>
</evidence>
<evidence type="ECO:0000313" key="13">
    <source>
        <dbReference type="EMBL" id="HHI97077.1"/>
    </source>
</evidence>
<dbReference type="PANTHER" id="PTHR21098:SF12">
    <property type="entry name" value="RIBOFLAVIN SYNTHASE"/>
    <property type="match status" value="1"/>
</dbReference>
<dbReference type="Pfam" id="PF00677">
    <property type="entry name" value="Lum_binding"/>
    <property type="match status" value="2"/>
</dbReference>
<dbReference type="PANTHER" id="PTHR21098">
    <property type="entry name" value="RIBOFLAVIN SYNTHASE ALPHA CHAIN"/>
    <property type="match status" value="1"/>
</dbReference>
<feature type="repeat" description="Lumazine-binding" evidence="11">
    <location>
        <begin position="97"/>
        <end position="193"/>
    </location>
</feature>
<name>A0A7V5NZF6_9BACT</name>
<dbReference type="FunFam" id="2.40.30.20:FF:000004">
    <property type="entry name" value="Riboflavin synthase, alpha subunit"/>
    <property type="match status" value="1"/>
</dbReference>
<dbReference type="PROSITE" id="PS51177">
    <property type="entry name" value="LUMAZINE_BIND"/>
    <property type="match status" value="2"/>
</dbReference>
<dbReference type="InterPro" id="IPR017938">
    <property type="entry name" value="Riboflavin_synthase-like_b-brl"/>
</dbReference>
<dbReference type="CDD" id="cd00402">
    <property type="entry name" value="Riboflavin_synthase_like"/>
    <property type="match status" value="1"/>
</dbReference>
<evidence type="ECO:0000256" key="3">
    <source>
        <dbReference type="ARBA" id="ARBA00004887"/>
    </source>
</evidence>
<dbReference type="SUPFAM" id="SSF63380">
    <property type="entry name" value="Riboflavin synthase domain-like"/>
    <property type="match status" value="2"/>
</dbReference>
<dbReference type="GO" id="GO:0009231">
    <property type="term" value="P:riboflavin biosynthetic process"/>
    <property type="evidence" value="ECO:0007669"/>
    <property type="project" value="UniProtKB-KW"/>
</dbReference>
<dbReference type="InterPro" id="IPR001783">
    <property type="entry name" value="Lumazine-bd"/>
</dbReference>
<dbReference type="EMBL" id="DROK01000132">
    <property type="protein sequence ID" value="HHI97077.1"/>
    <property type="molecule type" value="Genomic_DNA"/>
</dbReference>
<dbReference type="InterPro" id="IPR026017">
    <property type="entry name" value="Lumazine-bd_dom"/>
</dbReference>
<keyword evidence="7" id="KW-0686">Riboflavin biosynthesis</keyword>
<dbReference type="FunFam" id="2.40.30.20:FF:000003">
    <property type="entry name" value="Riboflavin synthase, alpha subunit"/>
    <property type="match status" value="1"/>
</dbReference>
<evidence type="ECO:0000256" key="4">
    <source>
        <dbReference type="ARBA" id="ARBA00011233"/>
    </source>
</evidence>
<dbReference type="EC" id="2.5.1.9" evidence="5 10"/>
<organism evidence="13">
    <name type="scientific">Thermodesulfatator atlanticus</name>
    <dbReference type="NCBI Taxonomy" id="501497"/>
    <lineage>
        <taxon>Bacteria</taxon>
        <taxon>Pseudomonadati</taxon>
        <taxon>Thermodesulfobacteriota</taxon>
        <taxon>Thermodesulfobacteria</taxon>
        <taxon>Thermodesulfobacteriales</taxon>
        <taxon>Thermodesulfatatoraceae</taxon>
        <taxon>Thermodesulfatator</taxon>
    </lineage>
</organism>
<dbReference type="AlphaFoldDB" id="A0A7V5NZF6"/>
<dbReference type="Gene3D" id="2.40.30.20">
    <property type="match status" value="2"/>
</dbReference>
<keyword evidence="8 13" id="KW-0808">Transferase</keyword>
<feature type="domain" description="Lumazine-binding" evidence="12">
    <location>
        <begin position="1"/>
        <end position="96"/>
    </location>
</feature>
<dbReference type="PIRSF" id="PIRSF000498">
    <property type="entry name" value="Riboflavin_syn_A"/>
    <property type="match status" value="1"/>
</dbReference>
<dbReference type="GO" id="GO:0004746">
    <property type="term" value="F:riboflavin synthase activity"/>
    <property type="evidence" value="ECO:0007669"/>
    <property type="project" value="UniProtKB-UniRule"/>
</dbReference>
<dbReference type="NCBIfam" id="NF009566">
    <property type="entry name" value="PRK13020.1"/>
    <property type="match status" value="1"/>
</dbReference>
<comment type="catalytic activity">
    <reaction evidence="1">
        <text>2 6,7-dimethyl-8-(1-D-ribityl)lumazine + H(+) = 5-amino-6-(D-ribitylamino)uracil + riboflavin</text>
        <dbReference type="Rhea" id="RHEA:20772"/>
        <dbReference type="ChEBI" id="CHEBI:15378"/>
        <dbReference type="ChEBI" id="CHEBI:15934"/>
        <dbReference type="ChEBI" id="CHEBI:57986"/>
        <dbReference type="ChEBI" id="CHEBI:58201"/>
        <dbReference type="EC" id="2.5.1.9"/>
    </reaction>
</comment>
<evidence type="ECO:0000256" key="10">
    <source>
        <dbReference type="NCBIfam" id="TIGR00187"/>
    </source>
</evidence>
<dbReference type="NCBIfam" id="TIGR00187">
    <property type="entry name" value="ribE"/>
    <property type="match status" value="1"/>
</dbReference>
<proteinExistence type="predicted"/>
<accession>A0A7V5NZF6</accession>
<feature type="domain" description="Lumazine-binding" evidence="12">
    <location>
        <begin position="97"/>
        <end position="193"/>
    </location>
</feature>
<feature type="repeat" description="Lumazine-binding" evidence="11">
    <location>
        <begin position="1"/>
        <end position="96"/>
    </location>
</feature>
<reference evidence="13" key="1">
    <citation type="journal article" date="2020" name="mSystems">
        <title>Genome- and Community-Level Interaction Insights into Carbon Utilization and Element Cycling Functions of Hydrothermarchaeota in Hydrothermal Sediment.</title>
        <authorList>
            <person name="Zhou Z."/>
            <person name="Liu Y."/>
            <person name="Xu W."/>
            <person name="Pan J."/>
            <person name="Luo Z.H."/>
            <person name="Li M."/>
        </authorList>
    </citation>
    <scope>NUCLEOTIDE SEQUENCE [LARGE SCALE GENOMIC DNA]</scope>
    <source>
        <strain evidence="13">HyVt-533</strain>
    </source>
</reference>
<evidence type="ECO:0000256" key="5">
    <source>
        <dbReference type="ARBA" id="ARBA00012827"/>
    </source>
</evidence>